<comment type="caution">
    <text evidence="9">The sequence shown here is derived from an EMBL/GenBank/DDBJ whole genome shotgun (WGS) entry which is preliminary data.</text>
</comment>
<dbReference type="Proteomes" id="UP000307244">
    <property type="component" value="Unassembled WGS sequence"/>
</dbReference>
<keyword evidence="6 7" id="KW-0998">Cell outer membrane</keyword>
<reference evidence="9 10" key="1">
    <citation type="submission" date="2019-04" db="EMBL/GenBank/DDBJ databases">
        <title>Pedobacter sp. RP-3-15 sp. nov., isolated from Arctic soil.</title>
        <authorList>
            <person name="Dahal R.H."/>
            <person name="Kim D.-U."/>
        </authorList>
    </citation>
    <scope>NUCLEOTIDE SEQUENCE [LARGE SCALE GENOMIC DNA]</scope>
    <source>
        <strain evidence="9 10">RP-3-15</strain>
    </source>
</reference>
<evidence type="ECO:0000256" key="6">
    <source>
        <dbReference type="ARBA" id="ARBA00023237"/>
    </source>
</evidence>
<accession>A0A4U1CFT8</accession>
<sequence length="1153" mass="128524">MNFSAEAARNGNSIFRKLPKPLIQIMRITSLICIVAAISLQAIASSVKGQAMNEVKLNISLKNERIESAIKKIESSTSFRFLYRTSDLRNIKLITLNESSITVSDLMRRLLSTSELSFKQVEDMIVISRNPISESRKLVVVADTVIRGTVYDGKTKDKIIGATITVKNRSVRAMTDANGNFRINAQIGAVLLVSYIGYETQETTITKPILEIRLIESAQSLKGVVVTGIFSQSKSTFTGAARTLTSEELAKVSNNNVLSALKSLDPAFQIPENLNIGSNPNVLPDVVLRGGNTLVDTRQVGGADPFNYQASPNAPLFILDGFETTLQRINDLDMNRIASVTILKDAGATAIYGSRGANGVIVIEQVRPVEGKLRFTYNGSTQLEAPDLTGYDLLNANEKFELEDRSGFFKNNFNTTQNALDLVRENRLAAVQSGINTDWISKPLRTGIGQKHNLYVEGGADAVTYGLNITYDQKTGVMKGSDRKTTTGNSFLSYRLKNFQFRNELSLFFNDANNSPYGSFTQYTRLNPYWSPYDANGNLKVYLEEVIDPATGIRVTNQDFYDNLNGYVGRPVNPLYNASLNIADRTGYRGITNNFETRWQAKEWLRLTGRLSYTKQNDESDIFLPAQHSSFANITTFEKGSYTKGTGDLERLEGFLTGEANKNFGKHFLSGSATLNIQEVTSNTQSIRVIGFPNPNLDQFILGNQYPTNQKPTGSESVTRTVGTLARAAYAYDNRYLFDATFRLDGSSLFGTDKRYAPFWSIGAGWNLTNESFLKDNPVVNDMRLRYTIGTTGSQSFESYKGITTSQYYTDREYRGVIASYLLGYGNEMLAWQKTLKQNIGLDITLFNRFTLNANYFIERTKGSIAFIASAPSSGFSGYYDNMGDVLNKGYELYGRFNILANPSNRNNWSVFFNAFHVTNKIEKISSTIKALNERANSTRSTSPLPKYAEGQSVNVIWAVPSLGIDPASGNELFLSRDGTVVSSYNPADQVIAGDRTSDISGTLGTNLEVKGFGLNFYLRFDFGGDTYNQTLVDRVENANVALYNVDRRVYDSRWQKPGDVSFYRGIVNYTNNVNAPISYATTRFVQKNNFIAGESMSVYYRFSDKINKRLGLQNTKITLFGSDIFRASSIKRERGLDYPFAHNYTLQLQTTF</sequence>
<organism evidence="9 10">
    <name type="scientific">Pedobacter frigoris</name>
    <dbReference type="NCBI Taxonomy" id="2571272"/>
    <lineage>
        <taxon>Bacteria</taxon>
        <taxon>Pseudomonadati</taxon>
        <taxon>Bacteroidota</taxon>
        <taxon>Sphingobacteriia</taxon>
        <taxon>Sphingobacteriales</taxon>
        <taxon>Sphingobacteriaceae</taxon>
        <taxon>Pedobacter</taxon>
    </lineage>
</organism>
<dbReference type="InterPro" id="IPR039426">
    <property type="entry name" value="TonB-dep_rcpt-like"/>
</dbReference>
<keyword evidence="3 7" id="KW-1134">Transmembrane beta strand</keyword>
<evidence type="ECO:0000256" key="7">
    <source>
        <dbReference type="PROSITE-ProRule" id="PRU01360"/>
    </source>
</evidence>
<dbReference type="Gene3D" id="2.170.130.10">
    <property type="entry name" value="TonB-dependent receptor, plug domain"/>
    <property type="match status" value="1"/>
</dbReference>
<dbReference type="InterPro" id="IPR023997">
    <property type="entry name" value="TonB-dep_OMP_SusC/RagA_CS"/>
</dbReference>
<comment type="subcellular location">
    <subcellularLocation>
        <location evidence="1 7">Cell outer membrane</location>
        <topology evidence="1 7">Multi-pass membrane protein</topology>
    </subcellularLocation>
</comment>
<dbReference type="Pfam" id="PF07715">
    <property type="entry name" value="Plug"/>
    <property type="match status" value="1"/>
</dbReference>
<evidence type="ECO:0000256" key="1">
    <source>
        <dbReference type="ARBA" id="ARBA00004571"/>
    </source>
</evidence>
<dbReference type="OrthoDB" id="1094723at2"/>
<dbReference type="Gene3D" id="2.40.170.20">
    <property type="entry name" value="TonB-dependent receptor, beta-barrel domain"/>
    <property type="match status" value="1"/>
</dbReference>
<evidence type="ECO:0000256" key="4">
    <source>
        <dbReference type="ARBA" id="ARBA00022692"/>
    </source>
</evidence>
<dbReference type="Gene3D" id="2.60.40.1120">
    <property type="entry name" value="Carboxypeptidase-like, regulatory domain"/>
    <property type="match status" value="1"/>
</dbReference>
<dbReference type="SUPFAM" id="SSF56935">
    <property type="entry name" value="Porins"/>
    <property type="match status" value="1"/>
</dbReference>
<proteinExistence type="inferred from homology"/>
<dbReference type="SUPFAM" id="SSF49464">
    <property type="entry name" value="Carboxypeptidase regulatory domain-like"/>
    <property type="match status" value="1"/>
</dbReference>
<dbReference type="AlphaFoldDB" id="A0A4U1CFT8"/>
<dbReference type="RefSeq" id="WP_136836240.1">
    <property type="nucleotide sequence ID" value="NZ_SWBQ01000003.1"/>
</dbReference>
<dbReference type="Pfam" id="PF13715">
    <property type="entry name" value="CarbopepD_reg_2"/>
    <property type="match status" value="1"/>
</dbReference>
<dbReference type="InterPro" id="IPR037066">
    <property type="entry name" value="Plug_dom_sf"/>
</dbReference>
<dbReference type="InterPro" id="IPR023996">
    <property type="entry name" value="TonB-dep_OMP_SusC/RagA"/>
</dbReference>
<evidence type="ECO:0000256" key="2">
    <source>
        <dbReference type="ARBA" id="ARBA00022448"/>
    </source>
</evidence>
<feature type="domain" description="TonB-dependent receptor plug" evidence="8">
    <location>
        <begin position="235"/>
        <end position="360"/>
    </location>
</feature>
<dbReference type="EMBL" id="SWBQ01000003">
    <property type="protein sequence ID" value="TKC05978.1"/>
    <property type="molecule type" value="Genomic_DNA"/>
</dbReference>
<evidence type="ECO:0000259" key="8">
    <source>
        <dbReference type="Pfam" id="PF07715"/>
    </source>
</evidence>
<evidence type="ECO:0000313" key="10">
    <source>
        <dbReference type="Proteomes" id="UP000307244"/>
    </source>
</evidence>
<dbReference type="InterPro" id="IPR012910">
    <property type="entry name" value="Plug_dom"/>
</dbReference>
<keyword evidence="10" id="KW-1185">Reference proteome</keyword>
<comment type="similarity">
    <text evidence="7">Belongs to the TonB-dependent receptor family.</text>
</comment>
<dbReference type="NCBIfam" id="TIGR04057">
    <property type="entry name" value="SusC_RagA_signa"/>
    <property type="match status" value="1"/>
</dbReference>
<keyword evidence="5 7" id="KW-0472">Membrane</keyword>
<protein>
    <submittedName>
        <fullName evidence="9">SusC/RagA family TonB-linked outer membrane protein</fullName>
    </submittedName>
</protein>
<dbReference type="PROSITE" id="PS52016">
    <property type="entry name" value="TONB_DEPENDENT_REC_3"/>
    <property type="match status" value="1"/>
</dbReference>
<keyword evidence="4 7" id="KW-0812">Transmembrane</keyword>
<name>A0A4U1CFT8_9SPHI</name>
<gene>
    <name evidence="9" type="ORF">FA047_11610</name>
</gene>
<evidence type="ECO:0000313" key="9">
    <source>
        <dbReference type="EMBL" id="TKC05978.1"/>
    </source>
</evidence>
<dbReference type="InterPro" id="IPR008969">
    <property type="entry name" value="CarboxyPept-like_regulatory"/>
</dbReference>
<dbReference type="InterPro" id="IPR036942">
    <property type="entry name" value="Beta-barrel_TonB_sf"/>
</dbReference>
<dbReference type="NCBIfam" id="TIGR04056">
    <property type="entry name" value="OMP_RagA_SusC"/>
    <property type="match status" value="1"/>
</dbReference>
<evidence type="ECO:0000256" key="5">
    <source>
        <dbReference type="ARBA" id="ARBA00023136"/>
    </source>
</evidence>
<dbReference type="GO" id="GO:0009279">
    <property type="term" value="C:cell outer membrane"/>
    <property type="evidence" value="ECO:0007669"/>
    <property type="project" value="UniProtKB-SubCell"/>
</dbReference>
<keyword evidence="2 7" id="KW-0813">Transport</keyword>
<evidence type="ECO:0000256" key="3">
    <source>
        <dbReference type="ARBA" id="ARBA00022452"/>
    </source>
</evidence>